<dbReference type="Proteomes" id="UP000887575">
    <property type="component" value="Unassembled WGS sequence"/>
</dbReference>
<protein>
    <submittedName>
        <fullName evidence="4">Uncharacterized protein</fullName>
    </submittedName>
</protein>
<accession>A0AAF3EEL6</accession>
<dbReference type="WBParaSite" id="MBELARI_LOCUS12422">
    <property type="protein sequence ID" value="MBELARI_LOCUS12422"/>
    <property type="gene ID" value="MBELARI_LOCUS12422"/>
</dbReference>
<feature type="transmembrane region" description="Helical" evidence="1">
    <location>
        <begin position="121"/>
        <end position="140"/>
    </location>
</feature>
<keyword evidence="1" id="KW-0472">Membrane</keyword>
<keyword evidence="1" id="KW-1133">Transmembrane helix</keyword>
<evidence type="ECO:0000313" key="4">
    <source>
        <dbReference type="WBParaSite" id="MBELARI_LOCUS12422"/>
    </source>
</evidence>
<keyword evidence="3" id="KW-1185">Reference proteome</keyword>
<name>A0AAF3EEL6_9BILA</name>
<sequence>MLWLVLFVVLLVSPYATFCCARNDQLVFPIRLLVTTENVCRFLFAFANFGIILCNADYKIFNAKCSSTISSFFDFLHANFQFLELCTQYCQVGVSIKENGKVSRAERLLMIQMLCNSGAQFLDTITWKFFLIFVTLFFGYNMQRLFVFSVYLMSFLLMDLGGCIVCILFLRKVSPTPSQSRRSTISNHHRPSL</sequence>
<feature type="signal peptide" evidence="2">
    <location>
        <begin position="1"/>
        <end position="21"/>
    </location>
</feature>
<evidence type="ECO:0000313" key="3">
    <source>
        <dbReference type="Proteomes" id="UP000887575"/>
    </source>
</evidence>
<evidence type="ECO:0000256" key="1">
    <source>
        <dbReference type="SAM" id="Phobius"/>
    </source>
</evidence>
<reference evidence="4" key="1">
    <citation type="submission" date="2024-02" db="UniProtKB">
        <authorList>
            <consortium name="WormBaseParasite"/>
        </authorList>
    </citation>
    <scope>IDENTIFICATION</scope>
</reference>
<keyword evidence="2" id="KW-0732">Signal</keyword>
<evidence type="ECO:0000256" key="2">
    <source>
        <dbReference type="SAM" id="SignalP"/>
    </source>
</evidence>
<feature type="chain" id="PRO_5042291634" evidence="2">
    <location>
        <begin position="22"/>
        <end position="193"/>
    </location>
</feature>
<proteinExistence type="predicted"/>
<feature type="transmembrane region" description="Helical" evidence="1">
    <location>
        <begin position="146"/>
        <end position="170"/>
    </location>
</feature>
<dbReference type="AlphaFoldDB" id="A0AAF3EEL6"/>
<keyword evidence="1" id="KW-0812">Transmembrane</keyword>
<organism evidence="3 4">
    <name type="scientific">Mesorhabditis belari</name>
    <dbReference type="NCBI Taxonomy" id="2138241"/>
    <lineage>
        <taxon>Eukaryota</taxon>
        <taxon>Metazoa</taxon>
        <taxon>Ecdysozoa</taxon>
        <taxon>Nematoda</taxon>
        <taxon>Chromadorea</taxon>
        <taxon>Rhabditida</taxon>
        <taxon>Rhabditina</taxon>
        <taxon>Rhabditomorpha</taxon>
        <taxon>Rhabditoidea</taxon>
        <taxon>Rhabditidae</taxon>
        <taxon>Mesorhabditinae</taxon>
        <taxon>Mesorhabditis</taxon>
    </lineage>
</organism>